<dbReference type="CDD" id="cd15457">
    <property type="entry name" value="NADAR"/>
    <property type="match status" value="1"/>
</dbReference>
<dbReference type="Gene3D" id="1.10.357.40">
    <property type="entry name" value="YbiA-like"/>
    <property type="match status" value="1"/>
</dbReference>
<evidence type="ECO:0000313" key="4">
    <source>
        <dbReference type="Proteomes" id="UP001383192"/>
    </source>
</evidence>
<name>A0AAW0BY46_9AGAR</name>
<dbReference type="AlphaFoldDB" id="A0AAW0BY46"/>
<sequence>MTYRTAITITTTPANPTPSNSLSPISPTDRPRFQLIEERRTYYVTSDVPVSQWEHRDIANVLKLPEVSESDKVTGSHFPRSKSQNETQMPTALSPLSSPSPPRPRSIQDMPISPPNPNSRYQSRRHSRPLGLPAIMNTRTPPNSPSVPPRAKILFYHKHDPHYGFTNFSAHPVFYKGKRYPTSEHLFQSFKFEHKPALVERIRTVSERPSDAFSEARRLQHEVRPDWRSVNIEKVSKQPYDNPKHLFTSLEMDVALYHKFTQHHDLKQELLGTGDAELVEDSDKDAFWGVGQDRRGRNELGKALERLRSQLRGF</sequence>
<keyword evidence="4" id="KW-1185">Reference proteome</keyword>
<organism evidence="3 4">
    <name type="scientific">Paramarasmius palmivorus</name>
    <dbReference type="NCBI Taxonomy" id="297713"/>
    <lineage>
        <taxon>Eukaryota</taxon>
        <taxon>Fungi</taxon>
        <taxon>Dikarya</taxon>
        <taxon>Basidiomycota</taxon>
        <taxon>Agaricomycotina</taxon>
        <taxon>Agaricomycetes</taxon>
        <taxon>Agaricomycetidae</taxon>
        <taxon>Agaricales</taxon>
        <taxon>Marasmiineae</taxon>
        <taxon>Marasmiaceae</taxon>
        <taxon>Paramarasmius</taxon>
    </lineage>
</organism>
<evidence type="ECO:0000256" key="1">
    <source>
        <dbReference type="SAM" id="MobiDB-lite"/>
    </source>
</evidence>
<feature type="compositionally biased region" description="Low complexity" evidence="1">
    <location>
        <begin position="1"/>
        <end position="21"/>
    </location>
</feature>
<dbReference type="EMBL" id="JAYKXP010000070">
    <property type="protein sequence ID" value="KAK7031154.1"/>
    <property type="molecule type" value="Genomic_DNA"/>
</dbReference>
<reference evidence="3 4" key="1">
    <citation type="submission" date="2024-01" db="EMBL/GenBank/DDBJ databases">
        <title>A draft genome for a cacao thread blight-causing isolate of Paramarasmius palmivorus.</title>
        <authorList>
            <person name="Baruah I.K."/>
            <person name="Bukari Y."/>
            <person name="Amoako-Attah I."/>
            <person name="Meinhardt L.W."/>
            <person name="Bailey B.A."/>
            <person name="Cohen S.P."/>
        </authorList>
    </citation>
    <scope>NUCLEOTIDE SEQUENCE [LARGE SCALE GENOMIC DNA]</scope>
    <source>
        <strain evidence="3 4">GH-12</strain>
    </source>
</reference>
<dbReference type="InterPro" id="IPR012816">
    <property type="entry name" value="NADAR"/>
</dbReference>
<proteinExistence type="predicted"/>
<evidence type="ECO:0000313" key="3">
    <source>
        <dbReference type="EMBL" id="KAK7031154.1"/>
    </source>
</evidence>
<feature type="compositionally biased region" description="Polar residues" evidence="1">
    <location>
        <begin position="81"/>
        <end position="91"/>
    </location>
</feature>
<feature type="region of interest" description="Disordered" evidence="1">
    <location>
        <begin position="1"/>
        <end position="29"/>
    </location>
</feature>
<dbReference type="Pfam" id="PF08719">
    <property type="entry name" value="NADAR"/>
    <property type="match status" value="1"/>
</dbReference>
<dbReference type="InterPro" id="IPR037238">
    <property type="entry name" value="YbiA-like_sf"/>
</dbReference>
<comment type="caution">
    <text evidence="3">The sequence shown here is derived from an EMBL/GenBank/DDBJ whole genome shotgun (WGS) entry which is preliminary data.</text>
</comment>
<gene>
    <name evidence="3" type="ORF">VNI00_013569</name>
</gene>
<feature type="domain" description="NADAR" evidence="2">
    <location>
        <begin position="155"/>
        <end position="312"/>
    </location>
</feature>
<accession>A0AAW0BY46</accession>
<dbReference type="Proteomes" id="UP001383192">
    <property type="component" value="Unassembled WGS sequence"/>
</dbReference>
<evidence type="ECO:0000259" key="2">
    <source>
        <dbReference type="Pfam" id="PF08719"/>
    </source>
</evidence>
<dbReference type="SUPFAM" id="SSF143990">
    <property type="entry name" value="YbiA-like"/>
    <property type="match status" value="1"/>
</dbReference>
<protein>
    <recommendedName>
        <fullName evidence="2">NADAR domain-containing protein</fullName>
    </recommendedName>
</protein>
<dbReference type="NCBIfam" id="TIGR02464">
    <property type="entry name" value="ribofla_fusion"/>
    <property type="match status" value="1"/>
</dbReference>
<feature type="region of interest" description="Disordered" evidence="1">
    <location>
        <begin position="69"/>
        <end position="126"/>
    </location>
</feature>